<keyword evidence="2" id="KW-0238">DNA-binding</keyword>
<dbReference type="PROSITE" id="PS51118">
    <property type="entry name" value="HTH_HXLR"/>
    <property type="match status" value="1"/>
</dbReference>
<gene>
    <name evidence="5" type="ORF">AVDCRST_MAG03-1522</name>
</gene>
<accession>A0A6J4P8P5</accession>
<proteinExistence type="predicted"/>
<dbReference type="InterPro" id="IPR036390">
    <property type="entry name" value="WH_DNA-bd_sf"/>
</dbReference>
<evidence type="ECO:0000256" key="3">
    <source>
        <dbReference type="ARBA" id="ARBA00023163"/>
    </source>
</evidence>
<evidence type="ECO:0000313" key="5">
    <source>
        <dbReference type="EMBL" id="CAA9405837.1"/>
    </source>
</evidence>
<dbReference type="Pfam" id="PF01638">
    <property type="entry name" value="HxlR"/>
    <property type="match status" value="1"/>
</dbReference>
<sequence>MAYNGRVEAKNATEDVTCEARLTAVFRLLGKRWNGIIVGVLLQRPARFGEIVRAIPGLSDRVLSDRLRELMEASLVEREVLEGPPVGVLYRLTPQGEDLRPALVELQRWADRHLAVDGGRSTG</sequence>
<dbReference type="GO" id="GO:0003677">
    <property type="term" value="F:DNA binding"/>
    <property type="evidence" value="ECO:0007669"/>
    <property type="project" value="UniProtKB-KW"/>
</dbReference>
<evidence type="ECO:0000256" key="2">
    <source>
        <dbReference type="ARBA" id="ARBA00023125"/>
    </source>
</evidence>
<dbReference type="EMBL" id="CADCUT010000092">
    <property type="protein sequence ID" value="CAA9405837.1"/>
    <property type="molecule type" value="Genomic_DNA"/>
</dbReference>
<dbReference type="PANTHER" id="PTHR33204">
    <property type="entry name" value="TRANSCRIPTIONAL REGULATOR, MARR FAMILY"/>
    <property type="match status" value="1"/>
</dbReference>
<dbReference type="InterPro" id="IPR002577">
    <property type="entry name" value="HTH_HxlR"/>
</dbReference>
<feature type="domain" description="HTH hxlR-type" evidence="4">
    <location>
        <begin position="18"/>
        <end position="118"/>
    </location>
</feature>
<dbReference type="AlphaFoldDB" id="A0A6J4P8P5"/>
<evidence type="ECO:0000259" key="4">
    <source>
        <dbReference type="PROSITE" id="PS51118"/>
    </source>
</evidence>
<keyword evidence="1" id="KW-0805">Transcription regulation</keyword>
<dbReference type="PANTHER" id="PTHR33204:SF37">
    <property type="entry name" value="HTH-TYPE TRANSCRIPTIONAL REGULATOR YODB"/>
    <property type="match status" value="1"/>
</dbReference>
<dbReference type="SUPFAM" id="SSF46785">
    <property type="entry name" value="Winged helix' DNA-binding domain"/>
    <property type="match status" value="1"/>
</dbReference>
<evidence type="ECO:0000256" key="1">
    <source>
        <dbReference type="ARBA" id="ARBA00023015"/>
    </source>
</evidence>
<organism evidence="5">
    <name type="scientific">uncultured Rubrobacteraceae bacterium</name>
    <dbReference type="NCBI Taxonomy" id="349277"/>
    <lineage>
        <taxon>Bacteria</taxon>
        <taxon>Bacillati</taxon>
        <taxon>Actinomycetota</taxon>
        <taxon>Rubrobacteria</taxon>
        <taxon>Rubrobacterales</taxon>
        <taxon>Rubrobacteraceae</taxon>
        <taxon>environmental samples</taxon>
    </lineage>
</organism>
<name>A0A6J4P8P5_9ACTN</name>
<reference evidence="5" key="1">
    <citation type="submission" date="2020-02" db="EMBL/GenBank/DDBJ databases">
        <authorList>
            <person name="Meier V. D."/>
        </authorList>
    </citation>
    <scope>NUCLEOTIDE SEQUENCE</scope>
    <source>
        <strain evidence="5">AVDCRST_MAG03</strain>
    </source>
</reference>
<protein>
    <submittedName>
        <fullName evidence="5">Transcriptional regulator, HxlR family</fullName>
    </submittedName>
</protein>
<keyword evidence="3" id="KW-0804">Transcription</keyword>
<dbReference type="Gene3D" id="1.10.10.10">
    <property type="entry name" value="Winged helix-like DNA-binding domain superfamily/Winged helix DNA-binding domain"/>
    <property type="match status" value="1"/>
</dbReference>
<dbReference type="InterPro" id="IPR036388">
    <property type="entry name" value="WH-like_DNA-bd_sf"/>
</dbReference>